<reference evidence="3" key="1">
    <citation type="submission" date="2020-10" db="EMBL/GenBank/DDBJ databases">
        <authorList>
            <person name="Gilroy R."/>
        </authorList>
    </citation>
    <scope>NUCLEOTIDE SEQUENCE</scope>
    <source>
        <strain evidence="3">ChiHjej13B12-12457</strain>
    </source>
</reference>
<organism evidence="3 4">
    <name type="scientific">Candidatus Coprenecus avistercoris</name>
    <dbReference type="NCBI Taxonomy" id="2840730"/>
    <lineage>
        <taxon>Bacteria</taxon>
        <taxon>Pseudomonadati</taxon>
        <taxon>Bacteroidota</taxon>
        <taxon>Bacteroidia</taxon>
        <taxon>Bacteroidales</taxon>
        <taxon>Rikenellaceae</taxon>
        <taxon>Rikenellaceae incertae sedis</taxon>
        <taxon>Candidatus Coprenecus</taxon>
    </lineage>
</organism>
<dbReference type="Pfam" id="PF00326">
    <property type="entry name" value="Peptidase_S9"/>
    <property type="match status" value="1"/>
</dbReference>
<dbReference type="Proteomes" id="UP000886744">
    <property type="component" value="Unassembled WGS sequence"/>
</dbReference>
<name>A0A9D1J728_9BACT</name>
<evidence type="ECO:0000313" key="3">
    <source>
        <dbReference type="EMBL" id="HIR63531.1"/>
    </source>
</evidence>
<dbReference type="InterPro" id="IPR001375">
    <property type="entry name" value="Peptidase_S9_cat"/>
</dbReference>
<gene>
    <name evidence="3" type="ORF">IAC94_08470</name>
</gene>
<dbReference type="SUPFAM" id="SSF82171">
    <property type="entry name" value="DPP6 N-terminal domain-like"/>
    <property type="match status" value="1"/>
</dbReference>
<feature type="domain" description="Dipeptidylpeptidase IV N-terminal" evidence="2">
    <location>
        <begin position="101"/>
        <end position="413"/>
    </location>
</feature>
<reference evidence="3" key="2">
    <citation type="journal article" date="2021" name="PeerJ">
        <title>Extensive microbial diversity within the chicken gut microbiome revealed by metagenomics and culture.</title>
        <authorList>
            <person name="Gilroy R."/>
            <person name="Ravi A."/>
            <person name="Getino M."/>
            <person name="Pursley I."/>
            <person name="Horton D.L."/>
            <person name="Alikhan N.F."/>
            <person name="Baker D."/>
            <person name="Gharbi K."/>
            <person name="Hall N."/>
            <person name="Watson M."/>
            <person name="Adriaenssens E.M."/>
            <person name="Foster-Nyarko E."/>
            <person name="Jarju S."/>
            <person name="Secka A."/>
            <person name="Antonio M."/>
            <person name="Oren A."/>
            <person name="Chaudhuri R.R."/>
            <person name="La Ragione R."/>
            <person name="Hildebrand F."/>
            <person name="Pallen M.J."/>
        </authorList>
    </citation>
    <scope>NUCLEOTIDE SEQUENCE</scope>
    <source>
        <strain evidence="3">ChiHjej13B12-12457</strain>
    </source>
</reference>
<dbReference type="Gene3D" id="2.140.10.30">
    <property type="entry name" value="Dipeptidylpeptidase IV, N-terminal domain"/>
    <property type="match status" value="1"/>
</dbReference>
<dbReference type="PANTHER" id="PTHR11731">
    <property type="entry name" value="PROTEASE FAMILY S9B,C DIPEPTIDYL-PEPTIDASE IV-RELATED"/>
    <property type="match status" value="1"/>
</dbReference>
<dbReference type="InterPro" id="IPR050278">
    <property type="entry name" value="Serine_Prot_S9B/DPPIV"/>
</dbReference>
<evidence type="ECO:0000259" key="2">
    <source>
        <dbReference type="Pfam" id="PF00930"/>
    </source>
</evidence>
<feature type="domain" description="Peptidase S9 prolyl oligopeptidase catalytic" evidence="1">
    <location>
        <begin position="500"/>
        <end position="687"/>
    </location>
</feature>
<dbReference type="SUPFAM" id="SSF53474">
    <property type="entry name" value="alpha/beta-Hydrolases"/>
    <property type="match status" value="1"/>
</dbReference>
<dbReference type="Gene3D" id="3.40.50.1820">
    <property type="entry name" value="alpha/beta hydrolase"/>
    <property type="match status" value="1"/>
</dbReference>
<evidence type="ECO:0000259" key="1">
    <source>
        <dbReference type="Pfam" id="PF00326"/>
    </source>
</evidence>
<comment type="caution">
    <text evidence="3">The sequence shown here is derived from an EMBL/GenBank/DDBJ whole genome shotgun (WGS) entry which is preliminary data.</text>
</comment>
<accession>A0A9D1J728</accession>
<dbReference type="AlphaFoldDB" id="A0A9D1J728"/>
<dbReference type="EMBL" id="DVHI01000102">
    <property type="protein sequence ID" value="HIR63531.1"/>
    <property type="molecule type" value="Genomic_DNA"/>
</dbReference>
<dbReference type="PANTHER" id="PTHR11731:SF118">
    <property type="entry name" value="BLR1971 PROTEIN"/>
    <property type="match status" value="1"/>
</dbReference>
<protein>
    <submittedName>
        <fullName evidence="3">DPP IV N-terminal domain-containing protein</fullName>
    </submittedName>
</protein>
<dbReference type="InterPro" id="IPR029058">
    <property type="entry name" value="AB_hydrolase_fold"/>
</dbReference>
<sequence length="694" mass="79736">MQILSILFISLAMTSSPDGFREKYAELDSLPNTNRLVYDGAVTPQWTGSQEFVYQTREADGLHYFLVSASDKSKTEITSAEYEEYLSKIPARERRNWWERPDSVTSPDGRYIAFLRDNNVWVKELSAPEASYTPSGAPVRGNERQLSFDGTEQNYYAELYWSPDSKKVASIQREYVKERQIPLRESAPEDQIQPKLRWLDYAKPGDRLPQAVPALFDVASGEKVTVDTAPYANQYYLSFGQWSGDSKYFTFEYNQRGHQLYQLVAVDAADGSCRNLAEEKTNTFVYYNDLYRYYMDCGDILWISERDDWRHLYRIDGTTGEMTLLTPGAWNVREIYDVNEEKGYVLFAANGMNAIDEKGGKPAGEDPYNKHLMRLDLGSLEITDLTPEEANHIVTFNADRTLFTDVYSKPDMAPVSLLRDIEGNTLMELQKADISALLATGWTMPEVFVAKGRDGETDIWGTIFRPSNFNPKKKYPVVEYIYAGPHDSFVLKDFYAYLRFSKLVEMGFIVVTVDGMGTDNRSKSFQDVSWRNLRDSGYPDRILWMQAAAKKYRHMDISNVGVYGYSAGGQSTLAALLFYPEFYKVGVALCGCHDNRMDKIWWNEQWMGYPIGPWYSENSNVDNAWRLQGKLLLINGEMDDNVDPASTLQVVKALIKADKDFEQFYLPGYTHNLGDDYVTRKVFEFFYENILENR</sequence>
<evidence type="ECO:0000313" key="4">
    <source>
        <dbReference type="Proteomes" id="UP000886744"/>
    </source>
</evidence>
<dbReference type="InterPro" id="IPR002469">
    <property type="entry name" value="Peptidase_S9B_N"/>
</dbReference>
<dbReference type="GO" id="GO:0008236">
    <property type="term" value="F:serine-type peptidase activity"/>
    <property type="evidence" value="ECO:0007669"/>
    <property type="project" value="InterPro"/>
</dbReference>
<proteinExistence type="predicted"/>
<dbReference type="GO" id="GO:0006508">
    <property type="term" value="P:proteolysis"/>
    <property type="evidence" value="ECO:0007669"/>
    <property type="project" value="InterPro"/>
</dbReference>
<dbReference type="Pfam" id="PF00930">
    <property type="entry name" value="DPPIV_N"/>
    <property type="match status" value="1"/>
</dbReference>